<dbReference type="EMBL" id="CP020330">
    <property type="protein sequence ID" value="AQZ51827.1"/>
    <property type="molecule type" value="Genomic_DNA"/>
</dbReference>
<dbReference type="InterPro" id="IPR052894">
    <property type="entry name" value="AsmA-related"/>
</dbReference>
<dbReference type="KEGG" id="mmed:Mame_02500"/>
<organism evidence="3 4">
    <name type="scientific">Martelella mediterranea DSM 17316</name>
    <dbReference type="NCBI Taxonomy" id="1122214"/>
    <lineage>
        <taxon>Bacteria</taxon>
        <taxon>Pseudomonadati</taxon>
        <taxon>Pseudomonadota</taxon>
        <taxon>Alphaproteobacteria</taxon>
        <taxon>Hyphomicrobiales</taxon>
        <taxon>Aurantimonadaceae</taxon>
        <taxon>Martelella</taxon>
    </lineage>
</organism>
<accession>A0A1U9Z2A9</accession>
<feature type="compositionally biased region" description="Low complexity" evidence="1">
    <location>
        <begin position="1172"/>
        <end position="1183"/>
    </location>
</feature>
<reference evidence="3 4" key="1">
    <citation type="submission" date="2017-03" db="EMBL/GenBank/DDBJ databases">
        <title>Foreign affairs: Plasmid Transfer between Roseobacters and Rhizobia.</title>
        <authorList>
            <person name="Bartling P."/>
            <person name="Bunk B."/>
            <person name="Overmann J."/>
            <person name="Brinkmann H."/>
            <person name="Petersen J."/>
        </authorList>
    </citation>
    <scope>NUCLEOTIDE SEQUENCE [LARGE SCALE GENOMIC DNA]</scope>
    <source>
        <strain evidence="3 4">MACL11</strain>
    </source>
</reference>
<dbReference type="eggNOG" id="COG2982">
    <property type="taxonomic scope" value="Bacteria"/>
</dbReference>
<feature type="domain" description="AsmA" evidence="2">
    <location>
        <begin position="4"/>
        <end position="130"/>
    </location>
</feature>
<dbReference type="GO" id="GO:0005886">
    <property type="term" value="C:plasma membrane"/>
    <property type="evidence" value="ECO:0007669"/>
    <property type="project" value="TreeGrafter"/>
</dbReference>
<dbReference type="InterPro" id="IPR017023">
    <property type="entry name" value="UCP034039"/>
</dbReference>
<evidence type="ECO:0000256" key="1">
    <source>
        <dbReference type="SAM" id="MobiDB-lite"/>
    </source>
</evidence>
<dbReference type="Proteomes" id="UP000191135">
    <property type="component" value="Chromosome"/>
</dbReference>
<protein>
    <recommendedName>
        <fullName evidence="2">AsmA domain-containing protein</fullName>
    </recommendedName>
</protein>
<dbReference type="PANTHER" id="PTHR30441:SF4">
    <property type="entry name" value="PROTEIN ASMA"/>
    <property type="match status" value="1"/>
</dbReference>
<name>A0A1U9Z2A9_9HYPH</name>
<dbReference type="Pfam" id="PF05170">
    <property type="entry name" value="AsmA"/>
    <property type="match status" value="1"/>
</dbReference>
<feature type="region of interest" description="Disordered" evidence="1">
    <location>
        <begin position="1144"/>
        <end position="1224"/>
    </location>
</feature>
<proteinExistence type="predicted"/>
<dbReference type="STRING" id="1122214.Mame_02500"/>
<dbReference type="AlphaFoldDB" id="A0A1U9Z2A9"/>
<evidence type="ECO:0000313" key="4">
    <source>
        <dbReference type="Proteomes" id="UP000191135"/>
    </source>
</evidence>
<dbReference type="OrthoDB" id="9816380at2"/>
<gene>
    <name evidence="3" type="ORF">Mame_02500</name>
</gene>
<feature type="compositionally biased region" description="Basic and acidic residues" evidence="1">
    <location>
        <begin position="1144"/>
        <end position="1171"/>
    </location>
</feature>
<dbReference type="GO" id="GO:0090313">
    <property type="term" value="P:regulation of protein targeting to membrane"/>
    <property type="evidence" value="ECO:0007669"/>
    <property type="project" value="TreeGrafter"/>
</dbReference>
<feature type="compositionally biased region" description="Low complexity" evidence="1">
    <location>
        <begin position="1204"/>
        <end position="1220"/>
    </location>
</feature>
<dbReference type="RefSeq" id="WP_018067439.1">
    <property type="nucleotide sequence ID" value="NZ_AQWH01000041.1"/>
</dbReference>
<evidence type="ECO:0000259" key="2">
    <source>
        <dbReference type="Pfam" id="PF05170"/>
    </source>
</evidence>
<dbReference type="PIRSF" id="PIRSF034039">
    <property type="entry name" value="UCP034039"/>
    <property type="match status" value="1"/>
</dbReference>
<keyword evidence="4" id="KW-1185">Reference proteome</keyword>
<dbReference type="InterPro" id="IPR007844">
    <property type="entry name" value="AsmA"/>
</dbReference>
<sequence length="1247" mass="131480">MLARILVIIGAFLVFVLCVALVAPYFIDWSSFRREFEVQASRVIGKKVEVLGDVDVRILPFPAITMHDVSVGRDAAGPPLATAESFSMDAELAPFLSGEMRIFKMQLEHPVFNLSLDENGALSWTDTGESAIASRRVIFEDVEVRDGEIHLSDAASGRMRSLTDIDAMLFANAIEGPWRMEGTGVLDGRAGSFSILTGRPDPETRSVRVRLTAAPLQWPLLASMEGDVSLATGAPVYAGDFRLAVTADEEQDVPPPRVAGKFELTNNSFAVPEYRLEVGTRVDPYVISGEGNFDTRPGGTFLLTANGQQFNVERLSDYDTNLKKGRVAPPSARERLDVLIGFIRDVPIPQLPGKVTFRLPALVSGDTTIRSIVLDASPDGDGWRIENGSAILPGRTQVEASGRLAVGETTDFSGSLLVASRQPSGLSQWLTGKVSPEIRELDRAGFSADVILTPQTQAFENLQIVAGDAVLDGTLSRQADGAATPTLDFDLSGNVIDLNALRALAGLMVGEDIDTGLSQHRIHATLRAGAVNAFDLTANVVDTDFTYQAGAVTIDSLKIDDLAGAAITLSGQAQTMRDMPTGSARLTLSAGDITDFVAMLRQRAGDHPLLTMLGDGAIWYNDTSLEADLTFGQDGTAAAAVIQGSANGSRISGSWRMDSLTGQGGMSGQLQASNPDAAVLFGQAGLMPLPIPAPAGAQVSLSVDRADAEGPAAIGFRAASGETRFSASGEASLAAGDFLSGRYSVSLESPDLEPYLAMNAFAVPGTAFGVPVSLKAALDIDDEAYTLSAIDGTLDGNGLAGRLSLARGGPVASLKGALALDRLDMAWLTEAVFGPDFTDSEGNLSDVPFDRAYFGTAEASVDLQAGAFDLGLAEPVTGMGGKLDFRGGGMALNGLSGRLMGGTLSGDMRLGNTDGNGYFQAQLNLADATLPENLWQADGTPVVSGAFDLGLVVETTADTARGLKSQASGSGIVTLKSPIFNGLDLGFRDELLAWADAEGTEITNEAIEDKVRALLFGGGSFQAGDIAIPFAITDGTLQARNVLVDLPEASVYAAMEADLDTRDLDAALDVALKLGDEGEEGASAGFTIGFNGPLAAPDRTLDLTEIDNYLALRAVERERERVERLQADILEKQRLRREAALYQGREEARERQRQEEAERQRREEEARRAAEAARSAEAGASGEPSSDQPSPGGAGETAPDRPAEAAPISAAPAEVVPEAPAKSDWDRLIESIIDGAEEVRQDGAPSP</sequence>
<dbReference type="PANTHER" id="PTHR30441">
    <property type="entry name" value="DUF748 DOMAIN-CONTAINING PROTEIN"/>
    <property type="match status" value="1"/>
</dbReference>
<evidence type="ECO:0000313" key="3">
    <source>
        <dbReference type="EMBL" id="AQZ51827.1"/>
    </source>
</evidence>